<keyword evidence="3" id="KW-1185">Reference proteome</keyword>
<gene>
    <name evidence="2" type="ORF">SAMN05216179_0877</name>
</gene>
<dbReference type="Pfam" id="PF08671">
    <property type="entry name" value="SinI"/>
    <property type="match status" value="1"/>
</dbReference>
<accession>A0A1M7KXP9</accession>
<dbReference type="AlphaFoldDB" id="A0A1M7KXP9"/>
<evidence type="ECO:0000259" key="1">
    <source>
        <dbReference type="PROSITE" id="PS51500"/>
    </source>
</evidence>
<dbReference type="SUPFAM" id="SSF47406">
    <property type="entry name" value="SinR repressor dimerisation domain-like"/>
    <property type="match status" value="1"/>
</dbReference>
<proteinExistence type="predicted"/>
<evidence type="ECO:0000313" key="2">
    <source>
        <dbReference type="EMBL" id="SHM70392.1"/>
    </source>
</evidence>
<protein>
    <submittedName>
        <fullName evidence="2">Anti-repressor SinI</fullName>
    </submittedName>
</protein>
<dbReference type="InterPro" id="IPR010981">
    <property type="entry name" value="SinR/SinI_dimer_dom"/>
</dbReference>
<organism evidence="2 3">
    <name type="scientific">Gracilibacillus kekensis</name>
    <dbReference type="NCBI Taxonomy" id="1027249"/>
    <lineage>
        <taxon>Bacteria</taxon>
        <taxon>Bacillati</taxon>
        <taxon>Bacillota</taxon>
        <taxon>Bacilli</taxon>
        <taxon>Bacillales</taxon>
        <taxon>Bacillaceae</taxon>
        <taxon>Gracilibacillus</taxon>
    </lineage>
</organism>
<evidence type="ECO:0000313" key="3">
    <source>
        <dbReference type="Proteomes" id="UP000184184"/>
    </source>
</evidence>
<reference evidence="2 3" key="1">
    <citation type="submission" date="2016-11" db="EMBL/GenBank/DDBJ databases">
        <authorList>
            <person name="Jaros S."/>
            <person name="Januszkiewicz K."/>
            <person name="Wedrychowicz H."/>
        </authorList>
    </citation>
    <scope>NUCLEOTIDE SEQUENCE [LARGE SCALE GENOMIC DNA]</scope>
    <source>
        <strain evidence="2 3">CGMCC 1.10681</strain>
    </source>
</reference>
<dbReference type="GO" id="GO:0046983">
    <property type="term" value="F:protein dimerization activity"/>
    <property type="evidence" value="ECO:0007669"/>
    <property type="project" value="InterPro"/>
</dbReference>
<sequence>MSNYPKQMDAEWLRLIYIAKQQGLTKDEVQSFLKYLPVVNEIKNKEKEINPK</sequence>
<feature type="domain" description="Sin" evidence="1">
    <location>
        <begin position="1"/>
        <end position="37"/>
    </location>
</feature>
<dbReference type="PROSITE" id="PS51500">
    <property type="entry name" value="SIN"/>
    <property type="match status" value="1"/>
</dbReference>
<name>A0A1M7KXP9_9BACI</name>
<dbReference type="EMBL" id="FRCZ01000001">
    <property type="protein sequence ID" value="SHM70392.1"/>
    <property type="molecule type" value="Genomic_DNA"/>
</dbReference>
<dbReference type="InterPro" id="IPR036281">
    <property type="entry name" value="SinR/SinI_dimer_dom_sf"/>
</dbReference>
<dbReference type="RefSeq" id="WP_244535121.1">
    <property type="nucleotide sequence ID" value="NZ_FRCZ01000001.1"/>
</dbReference>
<dbReference type="GO" id="GO:0006355">
    <property type="term" value="P:regulation of DNA-templated transcription"/>
    <property type="evidence" value="ECO:0007669"/>
    <property type="project" value="InterPro"/>
</dbReference>
<dbReference type="Proteomes" id="UP000184184">
    <property type="component" value="Unassembled WGS sequence"/>
</dbReference>